<dbReference type="Pfam" id="PF00211">
    <property type="entry name" value="Guanylate_cyc"/>
    <property type="match status" value="1"/>
</dbReference>
<evidence type="ECO:0000256" key="11">
    <source>
        <dbReference type="ARBA" id="ARBA00022998"/>
    </source>
</evidence>
<dbReference type="GO" id="GO:0005886">
    <property type="term" value="C:plasma membrane"/>
    <property type="evidence" value="ECO:0007669"/>
    <property type="project" value="TreeGrafter"/>
</dbReference>
<evidence type="ECO:0000256" key="14">
    <source>
        <dbReference type="ARBA" id="ARBA00032597"/>
    </source>
</evidence>
<dbReference type="GO" id="GO:0005524">
    <property type="term" value="F:ATP binding"/>
    <property type="evidence" value="ECO:0007669"/>
    <property type="project" value="UniProtKB-KW"/>
</dbReference>
<dbReference type="Gene3D" id="3.30.70.1230">
    <property type="entry name" value="Nucleotide cyclase"/>
    <property type="match status" value="1"/>
</dbReference>
<dbReference type="PANTHER" id="PTHR11920">
    <property type="entry name" value="GUANYLYL CYCLASE"/>
    <property type="match status" value="1"/>
</dbReference>
<gene>
    <name evidence="20" type="primary">cya_1</name>
    <name evidence="20" type="ordered locus">JDM601_2123</name>
</gene>
<accession>F5YTC8</accession>
<evidence type="ECO:0000256" key="1">
    <source>
        <dbReference type="ARBA" id="ARBA00001593"/>
    </source>
</evidence>
<comment type="subcellular location">
    <subcellularLocation>
        <location evidence="2">Membrane</location>
    </subcellularLocation>
</comment>
<dbReference type="GO" id="GO:0006171">
    <property type="term" value="P:cAMP biosynthetic process"/>
    <property type="evidence" value="ECO:0007669"/>
    <property type="project" value="UniProtKB-KW"/>
</dbReference>
<evidence type="ECO:0000256" key="5">
    <source>
        <dbReference type="ARBA" id="ARBA00022692"/>
    </source>
</evidence>
<evidence type="ECO:0000256" key="6">
    <source>
        <dbReference type="ARBA" id="ARBA00022723"/>
    </source>
</evidence>
<keyword evidence="10 18" id="KW-1133">Transmembrane helix</keyword>
<keyword evidence="5 18" id="KW-0812">Transmembrane</keyword>
<dbReference type="STRING" id="875328.JDM601_2123"/>
<dbReference type="eggNOG" id="COG2114">
    <property type="taxonomic scope" value="Bacteria"/>
</dbReference>
<comment type="subunit">
    <text evidence="16">Homodimer. Can also exist as monomer.</text>
</comment>
<feature type="transmembrane region" description="Helical" evidence="18">
    <location>
        <begin position="67"/>
        <end position="87"/>
    </location>
</feature>
<evidence type="ECO:0000256" key="18">
    <source>
        <dbReference type="SAM" id="Phobius"/>
    </source>
</evidence>
<feature type="domain" description="Guanylate cyclase" evidence="19">
    <location>
        <begin position="244"/>
        <end position="371"/>
    </location>
</feature>
<dbReference type="GO" id="GO:0007168">
    <property type="term" value="P:receptor guanylyl cyclase signaling pathway"/>
    <property type="evidence" value="ECO:0007669"/>
    <property type="project" value="TreeGrafter"/>
</dbReference>
<dbReference type="RefSeq" id="WP_013829055.1">
    <property type="nucleotide sequence ID" value="NC_015576.1"/>
</dbReference>
<evidence type="ECO:0000256" key="13">
    <source>
        <dbReference type="ARBA" id="ARBA00023239"/>
    </source>
</evidence>
<feature type="transmembrane region" description="Helical" evidence="18">
    <location>
        <begin position="40"/>
        <end position="61"/>
    </location>
</feature>
<feature type="transmembrane region" description="Helical" evidence="18">
    <location>
        <begin position="120"/>
        <end position="136"/>
    </location>
</feature>
<dbReference type="EC" id="4.6.1.1" evidence="3"/>
<dbReference type="EMBL" id="CP002329">
    <property type="protein sequence ID" value="AEF36123.1"/>
    <property type="molecule type" value="Genomic_DNA"/>
</dbReference>
<dbReference type="InterPro" id="IPR050401">
    <property type="entry name" value="Cyclic_nucleotide_synthase"/>
</dbReference>
<dbReference type="HOGENOM" id="CLU_001072_14_0_11"/>
<dbReference type="FunFam" id="3.30.70.1230:FF:000033">
    <property type="entry name" value="Adenylate cyclase"/>
    <property type="match status" value="1"/>
</dbReference>
<reference evidence="20 21" key="1">
    <citation type="journal article" date="2011" name="J. Bacteriol.">
        <title>Complete genome sequence of a novel clinical isolate, the nontuberculous Mycobacterium strain JDM601.</title>
        <authorList>
            <person name="Zhang Z.Y."/>
            <person name="Sun Z.Q."/>
            <person name="Wang Z.L."/>
            <person name="Wen Z.L."/>
            <person name="Sun Q.W."/>
            <person name="Zhu Z.Q."/>
            <person name="Song Y.Z."/>
            <person name="Zhao J.W."/>
            <person name="Wang H.H."/>
            <person name="Zhang S.L."/>
            <person name="Guo X.K."/>
        </authorList>
    </citation>
    <scope>NUCLEOTIDE SEQUENCE [LARGE SCALE GENOMIC DNA]</scope>
    <source>
        <strain evidence="20 21">JDM601</strain>
    </source>
</reference>
<dbReference type="SMART" id="SM00044">
    <property type="entry name" value="CYCc"/>
    <property type="match status" value="1"/>
</dbReference>
<feature type="transmembrane region" description="Helical" evidence="18">
    <location>
        <begin position="94"/>
        <end position="114"/>
    </location>
</feature>
<evidence type="ECO:0000256" key="2">
    <source>
        <dbReference type="ARBA" id="ARBA00004370"/>
    </source>
</evidence>
<dbReference type="KEGG" id="mjd:JDM601_2123"/>
<comment type="similarity">
    <text evidence="17">Belongs to the adenylyl cyclase class-4/guanylyl cyclase family.</text>
</comment>
<sequence length="435" mass="47236">MTVKRFLAVSAESQPSDRHWRCMPARTRHYAARLSQRLRILKVSAGLAAIISAGFGLLEIWADPAYWWIGALNLIAAAAFVLTPLLYHYGELIAPLAFVGIAYLTTFVICWVVGTGSGVQFYFLASASISVLILGVDRIKLAAVVAGIGAALTIALQLLVPTYKLDQPAWLRDLSFALVVVSACFIVIATIWYALREIGHAEAAMEAEYDRSEALLANILPTAVADRLKNPAVDVIADSYPDASVLFADIADFTRRASQTDPGQLVEFLNEIYTGLDRLVDRHGLEKIKTSGDSYMVVSGVPDPRPDHLHALAQLALDIAGTIAELRDPLGRPVSLRIGLAAGPVVAGVVGNRRFFYDVWGDAVNLASRMESTGVPNRIQVPQDVYERLTSEFVFEERGDVDVKGKGVMHTWFLVGARPPASRGPASRSLSVPAR</sequence>
<evidence type="ECO:0000256" key="8">
    <source>
        <dbReference type="ARBA" id="ARBA00022840"/>
    </source>
</evidence>
<dbReference type="InterPro" id="IPR001054">
    <property type="entry name" value="A/G_cyclase"/>
</dbReference>
<evidence type="ECO:0000313" key="20">
    <source>
        <dbReference type="EMBL" id="AEF36123.1"/>
    </source>
</evidence>
<keyword evidence="8" id="KW-0067">ATP-binding</keyword>
<dbReference type="GO" id="GO:0046872">
    <property type="term" value="F:metal ion binding"/>
    <property type="evidence" value="ECO:0007669"/>
    <property type="project" value="UniProtKB-KW"/>
</dbReference>
<dbReference type="GO" id="GO:0004016">
    <property type="term" value="F:adenylate cyclase activity"/>
    <property type="evidence" value="ECO:0007669"/>
    <property type="project" value="UniProtKB-EC"/>
</dbReference>
<keyword evidence="13 17" id="KW-0456">Lyase</keyword>
<dbReference type="CDD" id="cd07302">
    <property type="entry name" value="CHD"/>
    <property type="match status" value="1"/>
</dbReference>
<dbReference type="GO" id="GO:0004383">
    <property type="term" value="F:guanylate cyclase activity"/>
    <property type="evidence" value="ECO:0007669"/>
    <property type="project" value="TreeGrafter"/>
</dbReference>
<evidence type="ECO:0000256" key="9">
    <source>
        <dbReference type="ARBA" id="ARBA00022842"/>
    </source>
</evidence>
<evidence type="ECO:0000256" key="17">
    <source>
        <dbReference type="RuleBase" id="RU000405"/>
    </source>
</evidence>
<dbReference type="GO" id="GO:0001653">
    <property type="term" value="F:peptide receptor activity"/>
    <property type="evidence" value="ECO:0007669"/>
    <property type="project" value="TreeGrafter"/>
</dbReference>
<keyword evidence="6" id="KW-0479">Metal-binding</keyword>
<evidence type="ECO:0000313" key="21">
    <source>
        <dbReference type="Proteomes" id="UP000009224"/>
    </source>
</evidence>
<name>F5YTC8_MYCSD</name>
<evidence type="ECO:0000256" key="15">
    <source>
        <dbReference type="ARBA" id="ARBA00032637"/>
    </source>
</evidence>
<dbReference type="Pfam" id="PF20967">
    <property type="entry name" value="MASE7"/>
    <property type="match status" value="1"/>
</dbReference>
<dbReference type="Proteomes" id="UP000009224">
    <property type="component" value="Chromosome"/>
</dbReference>
<keyword evidence="12 18" id="KW-0472">Membrane</keyword>
<feature type="transmembrane region" description="Helical" evidence="18">
    <location>
        <begin position="175"/>
        <end position="195"/>
    </location>
</feature>
<dbReference type="SUPFAM" id="SSF55073">
    <property type="entry name" value="Nucleotide cyclase"/>
    <property type="match status" value="1"/>
</dbReference>
<evidence type="ECO:0000256" key="4">
    <source>
        <dbReference type="ARBA" id="ARBA00021420"/>
    </source>
</evidence>
<dbReference type="PANTHER" id="PTHR11920:SF335">
    <property type="entry name" value="GUANYLATE CYCLASE"/>
    <property type="match status" value="1"/>
</dbReference>
<dbReference type="PROSITE" id="PS50125">
    <property type="entry name" value="GUANYLATE_CYCLASE_2"/>
    <property type="match status" value="1"/>
</dbReference>
<protein>
    <recommendedName>
        <fullName evidence="4">Adenylate cyclase</fullName>
        <ecNumber evidence="3">4.6.1.1</ecNumber>
    </recommendedName>
    <alternativeName>
        <fullName evidence="14">ATP pyrophosphate-lyase</fullName>
    </alternativeName>
    <alternativeName>
        <fullName evidence="15">Adenylyl cyclase</fullName>
    </alternativeName>
</protein>
<evidence type="ECO:0000256" key="3">
    <source>
        <dbReference type="ARBA" id="ARBA00012201"/>
    </source>
</evidence>
<comment type="catalytic activity">
    <reaction evidence="1">
        <text>ATP = 3',5'-cyclic AMP + diphosphate</text>
        <dbReference type="Rhea" id="RHEA:15389"/>
        <dbReference type="ChEBI" id="CHEBI:30616"/>
        <dbReference type="ChEBI" id="CHEBI:33019"/>
        <dbReference type="ChEBI" id="CHEBI:58165"/>
        <dbReference type="EC" id="4.6.1.1"/>
    </reaction>
</comment>
<dbReference type="InterPro" id="IPR048432">
    <property type="entry name" value="MASE7"/>
</dbReference>
<proteinExistence type="inferred from homology"/>
<evidence type="ECO:0000256" key="12">
    <source>
        <dbReference type="ARBA" id="ARBA00023136"/>
    </source>
</evidence>
<keyword evidence="11" id="KW-0115">cAMP biosynthesis</keyword>
<keyword evidence="9" id="KW-0460">Magnesium</keyword>
<evidence type="ECO:0000256" key="10">
    <source>
        <dbReference type="ARBA" id="ARBA00022989"/>
    </source>
</evidence>
<dbReference type="AlphaFoldDB" id="F5YTC8"/>
<keyword evidence="7" id="KW-0547">Nucleotide-binding</keyword>
<evidence type="ECO:0000256" key="7">
    <source>
        <dbReference type="ARBA" id="ARBA00022741"/>
    </source>
</evidence>
<dbReference type="InterPro" id="IPR029787">
    <property type="entry name" value="Nucleotide_cyclase"/>
</dbReference>
<feature type="transmembrane region" description="Helical" evidence="18">
    <location>
        <begin position="143"/>
        <end position="163"/>
    </location>
</feature>
<dbReference type="PROSITE" id="PS00452">
    <property type="entry name" value="GUANYLATE_CYCLASE_1"/>
    <property type="match status" value="1"/>
</dbReference>
<organism evidence="20 21">
    <name type="scientific">Mycolicibacter sinensis (strain JDM601)</name>
    <name type="common">Mycobacterium sinense</name>
    <dbReference type="NCBI Taxonomy" id="875328"/>
    <lineage>
        <taxon>Bacteria</taxon>
        <taxon>Bacillati</taxon>
        <taxon>Actinomycetota</taxon>
        <taxon>Actinomycetes</taxon>
        <taxon>Mycobacteriales</taxon>
        <taxon>Mycobacteriaceae</taxon>
        <taxon>Mycolicibacter</taxon>
    </lineage>
</organism>
<evidence type="ECO:0000259" key="19">
    <source>
        <dbReference type="PROSITE" id="PS50125"/>
    </source>
</evidence>
<keyword evidence="21" id="KW-1185">Reference proteome</keyword>
<dbReference type="InterPro" id="IPR018297">
    <property type="entry name" value="A/G_cyclase_CS"/>
</dbReference>
<dbReference type="GO" id="GO:0035556">
    <property type="term" value="P:intracellular signal transduction"/>
    <property type="evidence" value="ECO:0007669"/>
    <property type="project" value="InterPro"/>
</dbReference>
<evidence type="ECO:0000256" key="16">
    <source>
        <dbReference type="ARBA" id="ARBA00064436"/>
    </source>
</evidence>